<feature type="binding site" evidence="15">
    <location>
        <position position="152"/>
    </location>
    <ligand>
        <name>DNA</name>
        <dbReference type="ChEBI" id="CHEBI:16991"/>
    </ligand>
</feature>
<keyword evidence="12 15" id="KW-0511">Multifunctional enzyme</keyword>
<organism evidence="18 19">
    <name type="scientific">Salinisphaera japonica YTM-1</name>
    <dbReference type="NCBI Taxonomy" id="1209778"/>
    <lineage>
        <taxon>Bacteria</taxon>
        <taxon>Pseudomonadati</taxon>
        <taxon>Pseudomonadota</taxon>
        <taxon>Gammaproteobacteria</taxon>
        <taxon>Salinisphaerales</taxon>
        <taxon>Salinisphaeraceae</taxon>
        <taxon>Salinisphaera</taxon>
    </lineage>
</organism>
<evidence type="ECO:0000256" key="15">
    <source>
        <dbReference type="HAMAP-Rule" id="MF_00103"/>
    </source>
</evidence>
<dbReference type="SUPFAM" id="SSF81624">
    <property type="entry name" value="N-terminal domain of MutM-like DNA repair proteins"/>
    <property type="match status" value="1"/>
</dbReference>
<comment type="catalytic activity">
    <reaction evidence="1 15">
        <text>Hydrolysis of DNA containing ring-opened 7-methylguanine residues, releasing 2,6-diamino-4-hydroxy-5-(N-methyl)formamidopyrimidine.</text>
        <dbReference type="EC" id="3.2.2.23"/>
    </reaction>
</comment>
<evidence type="ECO:0000313" key="18">
    <source>
        <dbReference type="EMBL" id="ROO30073.1"/>
    </source>
</evidence>
<feature type="active site" description="Proton donor; for beta-elimination activity" evidence="15">
    <location>
        <position position="58"/>
    </location>
</feature>
<dbReference type="GO" id="GO:0140078">
    <property type="term" value="F:class I DNA-(apurinic or apyrimidinic site) endonuclease activity"/>
    <property type="evidence" value="ECO:0007669"/>
    <property type="project" value="UniProtKB-EC"/>
</dbReference>
<dbReference type="OrthoDB" id="9800855at2"/>
<keyword evidence="11 15" id="KW-0456">Lyase</keyword>
<accession>A0A423PWT3</accession>
<keyword evidence="13 15" id="KW-0326">Glycosidase</keyword>
<dbReference type="SMART" id="SM01232">
    <property type="entry name" value="H2TH"/>
    <property type="match status" value="1"/>
</dbReference>
<dbReference type="HAMAP" id="MF_00103">
    <property type="entry name" value="Fapy_DNA_glycosyl"/>
    <property type="match status" value="1"/>
</dbReference>
<dbReference type="AlphaFoldDB" id="A0A423PWT3"/>
<keyword evidence="5 15" id="KW-0227">DNA damage</keyword>
<comment type="similarity">
    <text evidence="2 15">Belongs to the FPG family.</text>
</comment>
<dbReference type="Pfam" id="PF01149">
    <property type="entry name" value="Fapy_DNA_glyco"/>
    <property type="match status" value="1"/>
</dbReference>
<evidence type="ECO:0000256" key="9">
    <source>
        <dbReference type="ARBA" id="ARBA00023125"/>
    </source>
</evidence>
<comment type="caution">
    <text evidence="18">The sequence shown here is derived from an EMBL/GenBank/DDBJ whole genome shotgun (WGS) entry which is preliminary data.</text>
</comment>
<feature type="binding site" evidence="15">
    <location>
        <position position="110"/>
    </location>
    <ligand>
        <name>DNA</name>
        <dbReference type="ChEBI" id="CHEBI:16991"/>
    </ligand>
</feature>
<dbReference type="NCBIfam" id="NF002211">
    <property type="entry name" value="PRK01103.1"/>
    <property type="match status" value="1"/>
</dbReference>
<keyword evidence="7 15" id="KW-0378">Hydrolase</keyword>
<dbReference type="FunFam" id="3.20.190.10:FF:000001">
    <property type="entry name" value="Formamidopyrimidine-DNA glycosylase"/>
    <property type="match status" value="1"/>
</dbReference>
<dbReference type="RefSeq" id="WP_123657624.1">
    <property type="nucleotide sequence ID" value="NZ_AYKG01000012.1"/>
</dbReference>
<feature type="binding site" evidence="15">
    <location>
        <position position="91"/>
    </location>
    <ligand>
        <name>DNA</name>
        <dbReference type="ChEBI" id="CHEBI:16991"/>
    </ligand>
</feature>
<dbReference type="SMART" id="SM00898">
    <property type="entry name" value="Fapy_DNA_glyco"/>
    <property type="match status" value="1"/>
</dbReference>
<feature type="active site" description="Schiff-base intermediate with DNA" evidence="15">
    <location>
        <position position="2"/>
    </location>
</feature>
<evidence type="ECO:0000256" key="5">
    <source>
        <dbReference type="ARBA" id="ARBA00022763"/>
    </source>
</evidence>
<protein>
    <recommendedName>
        <fullName evidence="15">Formamidopyrimidine-DNA glycosylase</fullName>
        <shortName evidence="15">Fapy-DNA glycosylase</shortName>
        <ecNumber evidence="15">3.2.2.23</ecNumber>
    </recommendedName>
    <alternativeName>
        <fullName evidence="15">DNA-(apurinic or apyrimidinic site) lyase MutM</fullName>
        <shortName evidence="15">AP lyase MutM</shortName>
        <ecNumber evidence="15">4.2.99.18</ecNumber>
    </alternativeName>
</protein>
<dbReference type="PROSITE" id="PS01242">
    <property type="entry name" value="ZF_FPG_1"/>
    <property type="match status" value="1"/>
</dbReference>
<dbReference type="EC" id="4.2.99.18" evidence="15"/>
<evidence type="ECO:0000313" key="19">
    <source>
        <dbReference type="Proteomes" id="UP000285310"/>
    </source>
</evidence>
<dbReference type="PANTHER" id="PTHR22993:SF9">
    <property type="entry name" value="FORMAMIDOPYRIMIDINE-DNA GLYCOSYLASE"/>
    <property type="match status" value="1"/>
</dbReference>
<dbReference type="SUPFAM" id="SSF57716">
    <property type="entry name" value="Glucocorticoid receptor-like (DNA-binding domain)"/>
    <property type="match status" value="1"/>
</dbReference>
<evidence type="ECO:0000256" key="13">
    <source>
        <dbReference type="ARBA" id="ARBA00023295"/>
    </source>
</evidence>
<dbReference type="FunFam" id="1.10.8.50:FF:000003">
    <property type="entry name" value="Formamidopyrimidine-DNA glycosylase"/>
    <property type="match status" value="1"/>
</dbReference>
<evidence type="ECO:0000256" key="8">
    <source>
        <dbReference type="ARBA" id="ARBA00022833"/>
    </source>
</evidence>
<dbReference type="GO" id="GO:0006284">
    <property type="term" value="P:base-excision repair"/>
    <property type="evidence" value="ECO:0007669"/>
    <property type="project" value="InterPro"/>
</dbReference>
<evidence type="ECO:0000256" key="6">
    <source>
        <dbReference type="ARBA" id="ARBA00022771"/>
    </source>
</evidence>
<reference evidence="18 19" key="1">
    <citation type="submission" date="2013-10" db="EMBL/GenBank/DDBJ databases">
        <title>Salinisphaera japonica YTM-1 Genome Sequencing.</title>
        <authorList>
            <person name="Lai Q."/>
            <person name="Li C."/>
            <person name="Shao Z."/>
        </authorList>
    </citation>
    <scope>NUCLEOTIDE SEQUENCE [LARGE SCALE GENOMIC DNA]</scope>
    <source>
        <strain evidence="18 19">YTM-1</strain>
    </source>
</reference>
<evidence type="ECO:0000256" key="14">
    <source>
        <dbReference type="ARBA" id="ARBA00044632"/>
    </source>
</evidence>
<comment type="catalytic activity">
    <reaction evidence="14 15">
        <text>2'-deoxyribonucleotide-(2'-deoxyribose 5'-phosphate)-2'-deoxyribonucleotide-DNA = a 3'-end 2'-deoxyribonucleotide-(2,3-dehydro-2,3-deoxyribose 5'-phosphate)-DNA + a 5'-end 5'-phospho-2'-deoxyribonucleoside-DNA + H(+)</text>
        <dbReference type="Rhea" id="RHEA:66592"/>
        <dbReference type="Rhea" id="RHEA-COMP:13180"/>
        <dbReference type="Rhea" id="RHEA-COMP:16897"/>
        <dbReference type="Rhea" id="RHEA-COMP:17067"/>
        <dbReference type="ChEBI" id="CHEBI:15378"/>
        <dbReference type="ChEBI" id="CHEBI:136412"/>
        <dbReference type="ChEBI" id="CHEBI:157695"/>
        <dbReference type="ChEBI" id="CHEBI:167181"/>
        <dbReference type="EC" id="4.2.99.18"/>
    </reaction>
</comment>
<feature type="domain" description="Formamidopyrimidine-DNA glycosylase catalytic" evidence="17">
    <location>
        <begin position="2"/>
        <end position="113"/>
    </location>
</feature>
<comment type="function">
    <text evidence="15">Involved in base excision repair of DNA damaged by oxidation or by mutagenic agents. Acts as DNA glycosylase that recognizes and removes damaged bases. Has a preference for oxidized purines, such as 7,8-dihydro-8-oxoguanine (8-oxoG). Has AP (apurinic/apyrimidinic) lyase activity and introduces nicks in the DNA strand. Cleaves the DNA backbone by beta-delta elimination to generate a single-strand break at the site of the removed base with both 3'- and 5'-phosphates.</text>
</comment>
<dbReference type="GO" id="GO:0034039">
    <property type="term" value="F:8-oxo-7,8-dihydroguanine DNA N-glycosylase activity"/>
    <property type="evidence" value="ECO:0007669"/>
    <property type="project" value="TreeGrafter"/>
</dbReference>
<proteinExistence type="inferred from homology"/>
<dbReference type="Proteomes" id="UP000285310">
    <property type="component" value="Unassembled WGS sequence"/>
</dbReference>
<dbReference type="InterPro" id="IPR000214">
    <property type="entry name" value="Znf_DNA_glyclase/AP_lyase"/>
</dbReference>
<dbReference type="EMBL" id="AYKG01000012">
    <property type="protein sequence ID" value="ROO30073.1"/>
    <property type="molecule type" value="Genomic_DNA"/>
</dbReference>
<dbReference type="NCBIfam" id="TIGR00577">
    <property type="entry name" value="fpg"/>
    <property type="match status" value="1"/>
</dbReference>
<evidence type="ECO:0000256" key="3">
    <source>
        <dbReference type="ARBA" id="ARBA00011245"/>
    </source>
</evidence>
<gene>
    <name evidence="15" type="primary">mutM</name>
    <name evidence="15" type="synonym">fpg</name>
    <name evidence="18" type="ORF">SAJA_05445</name>
</gene>
<keyword evidence="6 15" id="KW-0863">Zinc-finger</keyword>
<dbReference type="InParanoid" id="A0A423PWT3"/>
<dbReference type="InterPro" id="IPR035937">
    <property type="entry name" value="FPG_N"/>
</dbReference>
<dbReference type="EC" id="3.2.2.23" evidence="15"/>
<dbReference type="SUPFAM" id="SSF46946">
    <property type="entry name" value="S13-like H2TH domain"/>
    <property type="match status" value="1"/>
</dbReference>
<name>A0A423PWT3_9GAMM</name>
<evidence type="ECO:0000256" key="4">
    <source>
        <dbReference type="ARBA" id="ARBA00022723"/>
    </source>
</evidence>
<dbReference type="GO" id="GO:0003684">
    <property type="term" value="F:damaged DNA binding"/>
    <property type="evidence" value="ECO:0007669"/>
    <property type="project" value="InterPro"/>
</dbReference>
<dbReference type="Gene3D" id="1.10.8.50">
    <property type="match status" value="1"/>
</dbReference>
<dbReference type="InterPro" id="IPR020629">
    <property type="entry name" value="FPG_Glyclase"/>
</dbReference>
<feature type="domain" description="FPG-type" evidence="16">
    <location>
        <begin position="237"/>
        <end position="271"/>
    </location>
</feature>
<dbReference type="InterPro" id="IPR015887">
    <property type="entry name" value="DNA_glyclase_Znf_dom_DNA_BS"/>
</dbReference>
<dbReference type="Pfam" id="PF06827">
    <property type="entry name" value="zf-FPG_IleRS"/>
    <property type="match status" value="1"/>
</dbReference>
<feature type="active site" description="Proton donor" evidence="15">
    <location>
        <position position="3"/>
    </location>
</feature>
<evidence type="ECO:0000259" key="17">
    <source>
        <dbReference type="PROSITE" id="PS51068"/>
    </source>
</evidence>
<dbReference type="InterPro" id="IPR012319">
    <property type="entry name" value="FPG_cat"/>
</dbReference>
<keyword evidence="10 15" id="KW-0234">DNA repair</keyword>
<keyword evidence="9 15" id="KW-0238">DNA-binding</keyword>
<evidence type="ECO:0000256" key="10">
    <source>
        <dbReference type="ARBA" id="ARBA00023204"/>
    </source>
</evidence>
<dbReference type="PROSITE" id="PS51066">
    <property type="entry name" value="ZF_FPG_2"/>
    <property type="match status" value="1"/>
</dbReference>
<dbReference type="GO" id="GO:0008270">
    <property type="term" value="F:zinc ion binding"/>
    <property type="evidence" value="ECO:0007669"/>
    <property type="project" value="UniProtKB-UniRule"/>
</dbReference>
<dbReference type="InterPro" id="IPR010979">
    <property type="entry name" value="Ribosomal_uS13-like_H2TH"/>
</dbReference>
<keyword evidence="8 15" id="KW-0862">Zinc</keyword>
<comment type="subunit">
    <text evidence="3 15">Monomer.</text>
</comment>
<evidence type="ECO:0000256" key="12">
    <source>
        <dbReference type="ARBA" id="ARBA00023268"/>
    </source>
</evidence>
<dbReference type="Pfam" id="PF06831">
    <property type="entry name" value="H2TH"/>
    <property type="match status" value="1"/>
</dbReference>
<dbReference type="InterPro" id="IPR015886">
    <property type="entry name" value="H2TH_FPG"/>
</dbReference>
<feature type="active site" description="Proton donor; for delta-elimination activity" evidence="15">
    <location>
        <position position="261"/>
    </location>
</feature>
<dbReference type="PANTHER" id="PTHR22993">
    <property type="entry name" value="FORMAMIDOPYRIMIDINE-DNA GLYCOSYLASE"/>
    <property type="match status" value="1"/>
</dbReference>
<evidence type="ECO:0000259" key="16">
    <source>
        <dbReference type="PROSITE" id="PS51066"/>
    </source>
</evidence>
<dbReference type="InterPro" id="IPR010663">
    <property type="entry name" value="Znf_FPG/IleRS"/>
</dbReference>
<sequence>MPELPEVETTRAGIEPHVMGQQVRTVIVRQPQLRWPVTDTLAAELPGQTIHGVARRAKYLLFAADTGHVCLHLGMSGRLRIVAAGTPLVAHDHVDIELTNDWVVRYNDARRFGSIFWLTEPPETFSLLARLGPEPLSNDFDGAWLKTQAARRRTAIKAFIMDSQVVVGVGNIYACEALHMAGIHPRRPAQSVSRARYDRLAEAIKTVLARAITVGGTTLRDYIGVDGDTGYFQLSLAAYGREGAPCPRGCGVIRREVIGQRSTFFCPGCQR</sequence>
<dbReference type="PROSITE" id="PS51068">
    <property type="entry name" value="FPG_CAT"/>
    <property type="match status" value="1"/>
</dbReference>
<evidence type="ECO:0000256" key="1">
    <source>
        <dbReference type="ARBA" id="ARBA00001668"/>
    </source>
</evidence>
<evidence type="ECO:0000256" key="11">
    <source>
        <dbReference type="ARBA" id="ARBA00023239"/>
    </source>
</evidence>
<keyword evidence="4 15" id="KW-0479">Metal-binding</keyword>
<evidence type="ECO:0000256" key="2">
    <source>
        <dbReference type="ARBA" id="ARBA00009409"/>
    </source>
</evidence>
<dbReference type="Gene3D" id="3.20.190.10">
    <property type="entry name" value="MutM-like, N-terminal"/>
    <property type="match status" value="1"/>
</dbReference>
<dbReference type="CDD" id="cd08966">
    <property type="entry name" value="EcFpg-like_N"/>
    <property type="match status" value="1"/>
</dbReference>
<keyword evidence="19" id="KW-1185">Reference proteome</keyword>
<evidence type="ECO:0000256" key="7">
    <source>
        <dbReference type="ARBA" id="ARBA00022801"/>
    </source>
</evidence>
<dbReference type="FunCoup" id="A0A423PWT3">
    <property type="interactions" value="487"/>
</dbReference>
<comment type="cofactor">
    <cofactor evidence="15">
        <name>Zn(2+)</name>
        <dbReference type="ChEBI" id="CHEBI:29105"/>
    </cofactor>
    <text evidence="15">Binds 1 zinc ion per subunit.</text>
</comment>